<organism evidence="1 2">
    <name type="scientific">Mytilus galloprovincialis</name>
    <name type="common">Mediterranean mussel</name>
    <dbReference type="NCBI Taxonomy" id="29158"/>
    <lineage>
        <taxon>Eukaryota</taxon>
        <taxon>Metazoa</taxon>
        <taxon>Spiralia</taxon>
        <taxon>Lophotrochozoa</taxon>
        <taxon>Mollusca</taxon>
        <taxon>Bivalvia</taxon>
        <taxon>Autobranchia</taxon>
        <taxon>Pteriomorphia</taxon>
        <taxon>Mytilida</taxon>
        <taxon>Mytiloidea</taxon>
        <taxon>Mytilidae</taxon>
        <taxon>Mytilinae</taxon>
        <taxon>Mytilus</taxon>
    </lineage>
</organism>
<protein>
    <submittedName>
        <fullName evidence="1">Uncharacterized protein</fullName>
    </submittedName>
</protein>
<dbReference type="AlphaFoldDB" id="A0A8B6CSK0"/>
<sequence>MYTLNGDHHNRFITCCDLGGSQIWRSSFADSGVSVDQFGNSFAANYWSNSIKIISADGKRENLLLSNSDMIYYPEGVYFEKSNNTLLVTCRNGMAALYRVI</sequence>
<evidence type="ECO:0000313" key="1">
    <source>
        <dbReference type="EMBL" id="VDI08486.1"/>
    </source>
</evidence>
<dbReference type="EMBL" id="UYJE01002193">
    <property type="protein sequence ID" value="VDI08486.1"/>
    <property type="molecule type" value="Genomic_DNA"/>
</dbReference>
<dbReference type="OrthoDB" id="6043843at2759"/>
<proteinExistence type="predicted"/>
<keyword evidence="2" id="KW-1185">Reference proteome</keyword>
<reference evidence="1" key="1">
    <citation type="submission" date="2018-11" db="EMBL/GenBank/DDBJ databases">
        <authorList>
            <person name="Alioto T."/>
            <person name="Alioto T."/>
        </authorList>
    </citation>
    <scope>NUCLEOTIDE SEQUENCE</scope>
</reference>
<dbReference type="SUPFAM" id="SSF101898">
    <property type="entry name" value="NHL repeat"/>
    <property type="match status" value="1"/>
</dbReference>
<name>A0A8B6CSK0_MYTGA</name>
<accession>A0A8B6CSK0</accession>
<gene>
    <name evidence="1" type="ORF">MGAL_10B011233</name>
</gene>
<evidence type="ECO:0000313" key="2">
    <source>
        <dbReference type="Proteomes" id="UP000596742"/>
    </source>
</evidence>
<comment type="caution">
    <text evidence="1">The sequence shown here is derived from an EMBL/GenBank/DDBJ whole genome shotgun (WGS) entry which is preliminary data.</text>
</comment>
<dbReference type="Proteomes" id="UP000596742">
    <property type="component" value="Unassembled WGS sequence"/>
</dbReference>